<evidence type="ECO:0000313" key="1">
    <source>
        <dbReference type="EMBL" id="MBE1460647.1"/>
    </source>
</evidence>
<evidence type="ECO:0000313" key="2">
    <source>
        <dbReference type="Proteomes" id="UP000598217"/>
    </source>
</evidence>
<accession>A0ABR9HNN8</accession>
<dbReference type="RefSeq" id="WP_191267798.1">
    <property type="nucleotide sequence ID" value="NZ_BMXJ01000001.1"/>
</dbReference>
<gene>
    <name evidence="1" type="ORF">H4W79_004861</name>
</gene>
<reference evidence="1 2" key="1">
    <citation type="submission" date="2020-10" db="EMBL/GenBank/DDBJ databases">
        <title>Sequencing the genomes of 1000 actinobacteria strains.</title>
        <authorList>
            <person name="Klenk H.-P."/>
        </authorList>
    </citation>
    <scope>NUCLEOTIDE SEQUENCE [LARGE SCALE GENOMIC DNA]</scope>
    <source>
        <strain evidence="1 2">DSM 45157</strain>
    </source>
</reference>
<organism evidence="1 2">
    <name type="scientific">Nocardiopsis terrae</name>
    <dbReference type="NCBI Taxonomy" id="372655"/>
    <lineage>
        <taxon>Bacteria</taxon>
        <taxon>Bacillati</taxon>
        <taxon>Actinomycetota</taxon>
        <taxon>Actinomycetes</taxon>
        <taxon>Streptosporangiales</taxon>
        <taxon>Nocardiopsidaceae</taxon>
        <taxon>Nocardiopsis</taxon>
    </lineage>
</organism>
<sequence>MSERVAYDPAVSAEVQSTLNQVTSKVESLIDQRGIDVGTAMSEIEAGEATTLYTEKEQKWAEAAMEVRGIIKAVERTLVEYDNIAAETMTNASNAVQAI</sequence>
<protein>
    <recommendedName>
        <fullName evidence="3">WXG100 family type VII secretion target</fullName>
    </recommendedName>
</protein>
<proteinExistence type="predicted"/>
<name>A0ABR9HNN8_9ACTN</name>
<dbReference type="Gene3D" id="1.10.287.1060">
    <property type="entry name" value="ESAT-6-like"/>
    <property type="match status" value="1"/>
</dbReference>
<keyword evidence="2" id="KW-1185">Reference proteome</keyword>
<dbReference type="Proteomes" id="UP000598217">
    <property type="component" value="Unassembled WGS sequence"/>
</dbReference>
<evidence type="ECO:0008006" key="3">
    <source>
        <dbReference type="Google" id="ProtNLM"/>
    </source>
</evidence>
<comment type="caution">
    <text evidence="1">The sequence shown here is derived from an EMBL/GenBank/DDBJ whole genome shotgun (WGS) entry which is preliminary data.</text>
</comment>
<dbReference type="EMBL" id="JADBDY010000001">
    <property type="protein sequence ID" value="MBE1460647.1"/>
    <property type="molecule type" value="Genomic_DNA"/>
</dbReference>